<dbReference type="CDD" id="cd05398">
    <property type="entry name" value="NT_ClassII-CCAase"/>
    <property type="match status" value="1"/>
</dbReference>
<evidence type="ECO:0000313" key="9">
    <source>
        <dbReference type="Proteomes" id="UP001314263"/>
    </source>
</evidence>
<organism evidence="8 9">
    <name type="scientific">Coccomyxa viridis</name>
    <dbReference type="NCBI Taxonomy" id="1274662"/>
    <lineage>
        <taxon>Eukaryota</taxon>
        <taxon>Viridiplantae</taxon>
        <taxon>Chlorophyta</taxon>
        <taxon>core chlorophytes</taxon>
        <taxon>Trebouxiophyceae</taxon>
        <taxon>Trebouxiophyceae incertae sedis</taxon>
        <taxon>Coccomyxaceae</taxon>
        <taxon>Coccomyxa</taxon>
    </lineage>
</organism>
<dbReference type="InterPro" id="IPR043519">
    <property type="entry name" value="NT_sf"/>
</dbReference>
<protein>
    <submittedName>
        <fullName evidence="8">Uncharacterized protein</fullName>
    </submittedName>
</protein>
<proteinExistence type="inferred from homology"/>
<name>A0AAV1HR89_9CHLO</name>
<evidence type="ECO:0000259" key="7">
    <source>
        <dbReference type="Pfam" id="PF12627"/>
    </source>
</evidence>
<dbReference type="Gene3D" id="1.10.3090.10">
    <property type="entry name" value="cca-adding enzyme, domain 2"/>
    <property type="match status" value="1"/>
</dbReference>
<feature type="region of interest" description="Disordered" evidence="5">
    <location>
        <begin position="252"/>
        <end position="284"/>
    </location>
</feature>
<feature type="domain" description="tRNA nucleotidyltransferase/poly(A) polymerase RNA and SrmB- binding" evidence="7">
    <location>
        <begin position="351"/>
        <end position="412"/>
    </location>
</feature>
<keyword evidence="2 4" id="KW-0808">Transferase</keyword>
<evidence type="ECO:0000313" key="8">
    <source>
        <dbReference type="EMBL" id="CAK0736587.1"/>
    </source>
</evidence>
<dbReference type="InterPro" id="IPR002646">
    <property type="entry name" value="PolA_pol_head_dom"/>
</dbReference>
<dbReference type="Pfam" id="PF01743">
    <property type="entry name" value="PolyA_pol"/>
    <property type="match status" value="1"/>
</dbReference>
<comment type="caution">
    <text evidence="8">The sequence shown here is derived from an EMBL/GenBank/DDBJ whole genome shotgun (WGS) entry which is preliminary data.</text>
</comment>
<keyword evidence="4" id="KW-0694">RNA-binding</keyword>
<sequence length="635" mass="69825">MTGHVRPAIEQPMIGNVRVVSRCVPLPAFAKVFPVVSLSGNSRSICWAASLASPRAPALYRAANTGRKGTSALPPLPEASLQNLLDVESRILRSFSAEAALDTKDAAVVEEPSRALAVHEQERSVKKSRKEWSRAASREPSLEGRILDDSVHCIRHQDIPRGVWTALLKLRGAGHEAFLVGGAVRDMLLGRKPKDFDVLTTATPVQVKRHFSKCQIVGSRFPIALVHWGGTVLEVSSFGTRAKRDTIPTDAAALLSWPPPHSKGASKRPAPLPAEQQHVRWSDARRANATSRDFTVNALMLDPFGLLVHDYTGGVRDCAKRVLRTIGSPTESFQLDPARMLRAVRHAARCGLSIDKGTAQAMEENRDLLLRLPSSRIRLEAEAFFGYGAAAASLQLLWRHKLLDILVPQLAERFRKGKVPRTNPMAAYRKEQMLRLLDDLDADMEATKPIHWTVWAAVMAAPLLDEALSELLKEEKAMLKARQGPSGPEQDGRRKKRRTKNKAAPVESSDQAEEAPQKQECSRCEGNGAAAHSMLRLAINKSVKQLTGDSGESGAQPMSILPTAQWTRAADLIRHAVEITEEEQSSTYICMDCQAKVPEKLKGSTRANLELLLDVLDARPAKWCEQKQRLAACLS</sequence>
<dbReference type="GO" id="GO:0001680">
    <property type="term" value="P:tRNA 3'-terminal CCA addition"/>
    <property type="evidence" value="ECO:0007669"/>
    <property type="project" value="UniProtKB-ARBA"/>
</dbReference>
<feature type="region of interest" description="Disordered" evidence="5">
    <location>
        <begin position="478"/>
        <end position="525"/>
    </location>
</feature>
<evidence type="ECO:0000256" key="4">
    <source>
        <dbReference type="RuleBase" id="RU003953"/>
    </source>
</evidence>
<dbReference type="SUPFAM" id="SSF81891">
    <property type="entry name" value="Poly A polymerase C-terminal region-like"/>
    <property type="match status" value="1"/>
</dbReference>
<dbReference type="GO" id="GO:0016779">
    <property type="term" value="F:nucleotidyltransferase activity"/>
    <property type="evidence" value="ECO:0007669"/>
    <property type="project" value="InterPro"/>
</dbReference>
<evidence type="ECO:0000256" key="5">
    <source>
        <dbReference type="SAM" id="MobiDB-lite"/>
    </source>
</evidence>
<dbReference type="GO" id="GO:0000166">
    <property type="term" value="F:nucleotide binding"/>
    <property type="evidence" value="ECO:0007669"/>
    <property type="project" value="UniProtKB-KW"/>
</dbReference>
<dbReference type="PANTHER" id="PTHR43051:SF1">
    <property type="entry name" value="POLYNUCLEOTIDE ADENYLYLTRANSFERASE FAMILY PROTEIN"/>
    <property type="match status" value="1"/>
</dbReference>
<dbReference type="Proteomes" id="UP001314263">
    <property type="component" value="Unassembled WGS sequence"/>
</dbReference>
<evidence type="ECO:0000256" key="3">
    <source>
        <dbReference type="ARBA" id="ARBA00022741"/>
    </source>
</evidence>
<accession>A0AAV1HR89</accession>
<dbReference type="Gene3D" id="3.30.460.10">
    <property type="entry name" value="Beta Polymerase, domain 2"/>
    <property type="match status" value="1"/>
</dbReference>
<evidence type="ECO:0000256" key="1">
    <source>
        <dbReference type="ARBA" id="ARBA00007265"/>
    </source>
</evidence>
<dbReference type="Pfam" id="PF12627">
    <property type="entry name" value="PolyA_pol_RNAbd"/>
    <property type="match status" value="1"/>
</dbReference>
<dbReference type="GO" id="GO:0003723">
    <property type="term" value="F:RNA binding"/>
    <property type="evidence" value="ECO:0007669"/>
    <property type="project" value="UniProtKB-KW"/>
</dbReference>
<dbReference type="PANTHER" id="PTHR43051">
    <property type="entry name" value="POLYNUCLEOTIDE ADENYLYLTRANSFERASE FAMILY PROTEIN"/>
    <property type="match status" value="1"/>
</dbReference>
<keyword evidence="9" id="KW-1185">Reference proteome</keyword>
<dbReference type="InterPro" id="IPR052191">
    <property type="entry name" value="tRNA_ntf/polyA_polymerase_I"/>
</dbReference>
<reference evidence="8 9" key="1">
    <citation type="submission" date="2023-10" db="EMBL/GenBank/DDBJ databases">
        <authorList>
            <person name="Maclean D."/>
            <person name="Macfadyen A."/>
        </authorList>
    </citation>
    <scope>NUCLEOTIDE SEQUENCE [LARGE SCALE GENOMIC DNA]</scope>
</reference>
<gene>
    <name evidence="8" type="ORF">CVIRNUC_000770</name>
</gene>
<evidence type="ECO:0000259" key="6">
    <source>
        <dbReference type="Pfam" id="PF01743"/>
    </source>
</evidence>
<feature type="domain" description="Poly A polymerase head" evidence="6">
    <location>
        <begin position="177"/>
        <end position="324"/>
    </location>
</feature>
<dbReference type="AlphaFoldDB" id="A0AAV1HR89"/>
<evidence type="ECO:0000256" key="2">
    <source>
        <dbReference type="ARBA" id="ARBA00022679"/>
    </source>
</evidence>
<dbReference type="SUPFAM" id="SSF81301">
    <property type="entry name" value="Nucleotidyltransferase"/>
    <property type="match status" value="1"/>
</dbReference>
<dbReference type="EMBL" id="CAUYUE010000001">
    <property type="protein sequence ID" value="CAK0736587.1"/>
    <property type="molecule type" value="Genomic_DNA"/>
</dbReference>
<dbReference type="InterPro" id="IPR032828">
    <property type="entry name" value="PolyA_RNA-bd"/>
</dbReference>
<keyword evidence="3" id="KW-0547">Nucleotide-binding</keyword>
<comment type="similarity">
    <text evidence="1 4">Belongs to the tRNA nucleotidyltransferase/poly(A) polymerase family.</text>
</comment>